<feature type="compositionally biased region" description="Basic and acidic residues" evidence="10">
    <location>
        <begin position="302"/>
        <end position="319"/>
    </location>
</feature>
<evidence type="ECO:0000256" key="5">
    <source>
        <dbReference type="ARBA" id="ARBA00022806"/>
    </source>
</evidence>
<reference evidence="14 15" key="1">
    <citation type="submission" date="2010-05" db="EMBL/GenBank/DDBJ databases">
        <title>The Genome Sequence of Thecamonas trahens ATCC 50062.</title>
        <authorList>
            <consortium name="The Broad Institute Genome Sequencing Platform"/>
            <person name="Russ C."/>
            <person name="Cuomo C."/>
            <person name="Shea T."/>
            <person name="Young S.K."/>
            <person name="Zeng Q."/>
            <person name="Koehrsen M."/>
            <person name="Haas B."/>
            <person name="Borodovsky M."/>
            <person name="Guigo R."/>
            <person name="Alvarado L."/>
            <person name="Berlin A."/>
            <person name="Bochicchio J."/>
            <person name="Borenstein D."/>
            <person name="Chapman S."/>
            <person name="Chen Z."/>
            <person name="Freedman E."/>
            <person name="Gellesch M."/>
            <person name="Goldberg J."/>
            <person name="Griggs A."/>
            <person name="Gujja S."/>
            <person name="Heilman E."/>
            <person name="Heiman D."/>
            <person name="Hepburn T."/>
            <person name="Howarth C."/>
            <person name="Jen D."/>
            <person name="Larson L."/>
            <person name="Mehta T."/>
            <person name="Park D."/>
            <person name="Pearson M."/>
            <person name="Roberts A."/>
            <person name="Saif S."/>
            <person name="Shenoy N."/>
            <person name="Sisk P."/>
            <person name="Stolte C."/>
            <person name="Sykes S."/>
            <person name="Thomson T."/>
            <person name="Walk T."/>
            <person name="White J."/>
            <person name="Yandava C."/>
            <person name="Burger G."/>
            <person name="Gray M.W."/>
            <person name="Holland P.W.H."/>
            <person name="King N."/>
            <person name="Lang F.B.F."/>
            <person name="Roger A.J."/>
            <person name="Ruiz-Trillo I."/>
            <person name="Lander E."/>
            <person name="Nusbaum C."/>
        </authorList>
    </citation>
    <scope>NUCLEOTIDE SEQUENCE [LARGE SCALE GENOMIC DNA]</scope>
    <source>
        <strain evidence="14 15">ATCC 50062</strain>
    </source>
</reference>
<dbReference type="PROSITE" id="PS00518">
    <property type="entry name" value="ZF_RING_1"/>
    <property type="match status" value="1"/>
</dbReference>
<dbReference type="InterPro" id="IPR014001">
    <property type="entry name" value="Helicase_ATP-bd"/>
</dbReference>
<dbReference type="InterPro" id="IPR001650">
    <property type="entry name" value="Helicase_C-like"/>
</dbReference>
<dbReference type="GO" id="GO:0008270">
    <property type="term" value="F:zinc ion binding"/>
    <property type="evidence" value="ECO:0007669"/>
    <property type="project" value="UniProtKB-KW"/>
</dbReference>
<dbReference type="SMART" id="SM00490">
    <property type="entry name" value="HELICc"/>
    <property type="match status" value="1"/>
</dbReference>
<keyword evidence="2" id="KW-0547">Nucleotide-binding</keyword>
<dbReference type="SMART" id="SM00184">
    <property type="entry name" value="RING"/>
    <property type="match status" value="1"/>
</dbReference>
<feature type="domain" description="Helicase ATP-binding" evidence="12">
    <location>
        <begin position="434"/>
        <end position="594"/>
    </location>
</feature>
<dbReference type="PROSITE" id="PS51192">
    <property type="entry name" value="HELICASE_ATP_BIND_1"/>
    <property type="match status" value="1"/>
</dbReference>
<dbReference type="InterPro" id="IPR050628">
    <property type="entry name" value="SNF2_RAD54_helicase_TF"/>
</dbReference>
<dbReference type="Proteomes" id="UP000054408">
    <property type="component" value="Unassembled WGS sequence"/>
</dbReference>
<dbReference type="SUPFAM" id="SSF52540">
    <property type="entry name" value="P-loop containing nucleoside triphosphate hydrolases"/>
    <property type="match status" value="2"/>
</dbReference>
<dbReference type="EMBL" id="GL349449">
    <property type="protein sequence ID" value="KNC47956.1"/>
    <property type="molecule type" value="Genomic_DNA"/>
</dbReference>
<name>A0A0L0D787_THETB</name>
<feature type="region of interest" description="Disordered" evidence="10">
    <location>
        <begin position="295"/>
        <end position="355"/>
    </location>
</feature>
<keyword evidence="1" id="KW-0479">Metal-binding</keyword>
<dbReference type="STRING" id="461836.A0A0L0D787"/>
<dbReference type="InterPro" id="IPR000330">
    <property type="entry name" value="SNF2_N"/>
</dbReference>
<evidence type="ECO:0000256" key="9">
    <source>
        <dbReference type="SAM" id="Coils"/>
    </source>
</evidence>
<dbReference type="SMART" id="SM00487">
    <property type="entry name" value="DEXDc"/>
    <property type="match status" value="1"/>
</dbReference>
<feature type="domain" description="Helicase C-terminal" evidence="13">
    <location>
        <begin position="1007"/>
        <end position="1156"/>
    </location>
</feature>
<keyword evidence="4" id="KW-0378">Hydrolase</keyword>
<dbReference type="Pfam" id="PF13920">
    <property type="entry name" value="zf-C3HC4_3"/>
    <property type="match status" value="1"/>
</dbReference>
<dbReference type="eggNOG" id="KOG1001">
    <property type="taxonomic scope" value="Eukaryota"/>
</dbReference>
<dbReference type="Gene3D" id="3.40.50.300">
    <property type="entry name" value="P-loop containing nucleotide triphosphate hydrolases"/>
    <property type="match status" value="2"/>
</dbReference>
<dbReference type="InterPro" id="IPR013083">
    <property type="entry name" value="Znf_RING/FYVE/PHD"/>
</dbReference>
<evidence type="ECO:0000256" key="4">
    <source>
        <dbReference type="ARBA" id="ARBA00022801"/>
    </source>
</evidence>
<dbReference type="RefSeq" id="XP_013758973.1">
    <property type="nucleotide sequence ID" value="XM_013903519.1"/>
</dbReference>
<keyword evidence="9" id="KW-0175">Coiled coil</keyword>
<evidence type="ECO:0000256" key="10">
    <source>
        <dbReference type="SAM" id="MobiDB-lite"/>
    </source>
</evidence>
<dbReference type="AlphaFoldDB" id="A0A0L0D787"/>
<dbReference type="GeneID" id="25563744"/>
<protein>
    <submittedName>
        <fullName evidence="14">Chromatin remodeling complex subunit</fullName>
    </submittedName>
</protein>
<evidence type="ECO:0000256" key="7">
    <source>
        <dbReference type="ARBA" id="ARBA00022840"/>
    </source>
</evidence>
<keyword evidence="6" id="KW-0862">Zinc</keyword>
<dbReference type="Pfam" id="PF00176">
    <property type="entry name" value="SNF2-rel_dom"/>
    <property type="match status" value="1"/>
</dbReference>
<sequence length="1156" mass="124119">MITGGYVAVDGYIIRDRWFVVEPGAYVHLLGETSRFGVPDDPLPQKVRRSEVVAADESVADEEPLDAEAGVDDIAASASVVQRSPQDTLPRAALLRLIQRRADVERSCRLLVASTEQQVREFVVLDARLEYASLLQIDEVVEVQATSWHRDDDGFMVVPSREAVLLHGADQSYPIANEWFAGMRYACDVAVRKHFQFSAFDRGALRAFLIPIPAEAAVRCIVVADSARLTPELLLSDKHLPYFFAHCYLLPPAGEWPVTKARVVLPTRTAALYEATTGEMVSPAEAMGTSVHPAWSPAAASRGHDDLSGFHDASAESDRAGPSSEAAPPARATPRIVKTKARSKTSLAERRGERPAISVAIPETPSPAEMVASSFGTPRTPAGLVLYPHQRRTVRWMMQREAEVVDLSLPLVRTYQGLFVDEYGLQQEPMELATTAVAIPPGGLVAHPVGSGKTVMTAALIGRSRGRAAGATLVLVPDHIVAQWIAELARFVPDLIVTALDPSNPTSMNFKRADVDVCIAPHSGLVSASNAMRSRLANESWFRIVIDEAHEVDSSAVGIFISSLTVQIRWLLTATPQPLQALMTMVLGGAGESHERIRAPFLRTCTVRDAAADCLPVPPLEYHMMPVVLSWQETSVLHAQALAGNLQATVRLASYFAELDSVTGAVSGSAAVGNVSTPGSEIAVFGSLDEWVARSRTAIADEIARLEAKLESLEREIAEAMAAVRAEREAAVATAEAALALKSQAEIEADIARALAALPHGPEIVAHVVGSERCGRVCLPRAWEASGEAAKAVLSEFKACLADAFLQRVTSIADGDGRELESCQAVAAAGKVYVCLVDDPRTDWTLRAERRRARMLAQAGVTPRGAVVDTASEGAGSEVAGVDAELVAERDQAEAGIASKSQLLRFMDSVSQLLASEETECSVCFETMYGSTVTMLPCLHPFCATCVMAVYGDKDTAECPMCRAPTPRRTLCTFECVRGSSEDAAAEEAAAAAPAPFRGSKVAALTGAVQSILASGGDDKIVVFGQWASLLEQIACALDEAGVLAHTLEGTMAKRGRVLEQFREGGEDSSRVLLLSLESHASGINLDMANHVFIVHPYVPGWAQSGSVVPLGEAQAFERQAVGRVHRFPQSKVTHVYRLYARGSVEEEMYHAWGWA</sequence>
<dbReference type="GO" id="GO:0005524">
    <property type="term" value="F:ATP binding"/>
    <property type="evidence" value="ECO:0007669"/>
    <property type="project" value="UniProtKB-KW"/>
</dbReference>
<evidence type="ECO:0000259" key="13">
    <source>
        <dbReference type="PROSITE" id="PS51194"/>
    </source>
</evidence>
<evidence type="ECO:0000259" key="12">
    <source>
        <dbReference type="PROSITE" id="PS51192"/>
    </source>
</evidence>
<keyword evidence="7" id="KW-0067">ATP-binding</keyword>
<accession>A0A0L0D787</accession>
<evidence type="ECO:0000256" key="2">
    <source>
        <dbReference type="ARBA" id="ARBA00022741"/>
    </source>
</evidence>
<gene>
    <name evidence="14" type="ORF">AMSG_04190</name>
</gene>
<keyword evidence="15" id="KW-1185">Reference proteome</keyword>
<dbReference type="Gene3D" id="3.30.40.10">
    <property type="entry name" value="Zinc/RING finger domain, C3HC4 (zinc finger)"/>
    <property type="match status" value="1"/>
</dbReference>
<dbReference type="SUPFAM" id="SSF57850">
    <property type="entry name" value="RING/U-box"/>
    <property type="match status" value="1"/>
</dbReference>
<evidence type="ECO:0000313" key="14">
    <source>
        <dbReference type="EMBL" id="KNC47956.1"/>
    </source>
</evidence>
<dbReference type="eggNOG" id="KOG0385">
    <property type="taxonomic scope" value="Eukaryota"/>
</dbReference>
<dbReference type="InterPro" id="IPR001841">
    <property type="entry name" value="Znf_RING"/>
</dbReference>
<dbReference type="OMA" id="HVYRLYA"/>
<dbReference type="InterPro" id="IPR027417">
    <property type="entry name" value="P-loop_NTPase"/>
</dbReference>
<evidence type="ECO:0000256" key="8">
    <source>
        <dbReference type="PROSITE-ProRule" id="PRU00175"/>
    </source>
</evidence>
<keyword evidence="3 8" id="KW-0863">Zinc-finger</keyword>
<dbReference type="GO" id="GO:0005634">
    <property type="term" value="C:nucleus"/>
    <property type="evidence" value="ECO:0007669"/>
    <property type="project" value="TreeGrafter"/>
</dbReference>
<dbReference type="CDD" id="cd18793">
    <property type="entry name" value="SF2_C_SNF"/>
    <property type="match status" value="1"/>
</dbReference>
<proteinExistence type="predicted"/>
<dbReference type="OrthoDB" id="423559at2759"/>
<dbReference type="InterPro" id="IPR017907">
    <property type="entry name" value="Znf_RING_CS"/>
</dbReference>
<evidence type="ECO:0000256" key="3">
    <source>
        <dbReference type="ARBA" id="ARBA00022771"/>
    </source>
</evidence>
<dbReference type="InterPro" id="IPR049730">
    <property type="entry name" value="SNF2/RAD54-like_C"/>
</dbReference>
<dbReference type="GO" id="GO:0016787">
    <property type="term" value="F:hydrolase activity"/>
    <property type="evidence" value="ECO:0007669"/>
    <property type="project" value="UniProtKB-KW"/>
</dbReference>
<evidence type="ECO:0000259" key="11">
    <source>
        <dbReference type="PROSITE" id="PS50089"/>
    </source>
</evidence>
<feature type="domain" description="RING-type" evidence="11">
    <location>
        <begin position="921"/>
        <end position="963"/>
    </location>
</feature>
<dbReference type="PANTHER" id="PTHR45626">
    <property type="entry name" value="TRANSCRIPTION TERMINATION FACTOR 2-RELATED"/>
    <property type="match status" value="1"/>
</dbReference>
<evidence type="ECO:0000256" key="1">
    <source>
        <dbReference type="ARBA" id="ARBA00022723"/>
    </source>
</evidence>
<dbReference type="GO" id="GO:0004386">
    <property type="term" value="F:helicase activity"/>
    <property type="evidence" value="ECO:0007669"/>
    <property type="project" value="UniProtKB-KW"/>
</dbReference>
<evidence type="ECO:0000313" key="15">
    <source>
        <dbReference type="Proteomes" id="UP000054408"/>
    </source>
</evidence>
<dbReference type="Pfam" id="PF00271">
    <property type="entry name" value="Helicase_C"/>
    <property type="match status" value="1"/>
</dbReference>
<keyword evidence="5" id="KW-0347">Helicase</keyword>
<dbReference type="PROSITE" id="PS51194">
    <property type="entry name" value="HELICASE_CTER"/>
    <property type="match status" value="1"/>
</dbReference>
<evidence type="ECO:0000256" key="6">
    <source>
        <dbReference type="ARBA" id="ARBA00022833"/>
    </source>
</evidence>
<dbReference type="GO" id="GO:0008094">
    <property type="term" value="F:ATP-dependent activity, acting on DNA"/>
    <property type="evidence" value="ECO:0007669"/>
    <property type="project" value="TreeGrafter"/>
</dbReference>
<feature type="coiled-coil region" evidence="9">
    <location>
        <begin position="696"/>
        <end position="730"/>
    </location>
</feature>
<dbReference type="GO" id="GO:0006281">
    <property type="term" value="P:DNA repair"/>
    <property type="evidence" value="ECO:0007669"/>
    <property type="project" value="TreeGrafter"/>
</dbReference>
<dbReference type="PANTHER" id="PTHR45626:SF17">
    <property type="entry name" value="HELICASE-LIKE TRANSCRIPTION FACTOR"/>
    <property type="match status" value="1"/>
</dbReference>
<organism evidence="14 15">
    <name type="scientific">Thecamonas trahens ATCC 50062</name>
    <dbReference type="NCBI Taxonomy" id="461836"/>
    <lineage>
        <taxon>Eukaryota</taxon>
        <taxon>Apusozoa</taxon>
        <taxon>Apusomonadida</taxon>
        <taxon>Apusomonadidae</taxon>
        <taxon>Thecamonas</taxon>
    </lineage>
</organism>
<dbReference type="PROSITE" id="PS50089">
    <property type="entry name" value="ZF_RING_2"/>
    <property type="match status" value="1"/>
</dbReference>